<gene>
    <name evidence="2" type="ORF">L0N21_08295</name>
</gene>
<evidence type="ECO:0000313" key="2">
    <source>
        <dbReference type="EMBL" id="MCG4765507.1"/>
    </source>
</evidence>
<dbReference type="RefSeq" id="WP_238033149.1">
    <property type="nucleotide sequence ID" value="NZ_JAKNFS010000010.1"/>
</dbReference>
<dbReference type="AlphaFoldDB" id="A0AAE3F3U6"/>
<evidence type="ECO:0000313" key="3">
    <source>
        <dbReference type="Proteomes" id="UP001199915"/>
    </source>
</evidence>
<dbReference type="Proteomes" id="UP001199915">
    <property type="component" value="Unassembled WGS sequence"/>
</dbReference>
<evidence type="ECO:0000256" key="1">
    <source>
        <dbReference type="SAM" id="MobiDB-lite"/>
    </source>
</evidence>
<feature type="region of interest" description="Disordered" evidence="1">
    <location>
        <begin position="164"/>
        <end position="196"/>
    </location>
</feature>
<protein>
    <submittedName>
        <fullName evidence="2">Uncharacterized protein</fullName>
    </submittedName>
</protein>
<organism evidence="2 3">
    <name type="scientific">Fusicatenibacter saccharivorans</name>
    <dbReference type="NCBI Taxonomy" id="1150298"/>
    <lineage>
        <taxon>Bacteria</taxon>
        <taxon>Bacillati</taxon>
        <taxon>Bacillota</taxon>
        <taxon>Clostridia</taxon>
        <taxon>Lachnospirales</taxon>
        <taxon>Lachnospiraceae</taxon>
        <taxon>Fusicatenibacter</taxon>
    </lineage>
</organism>
<proteinExistence type="predicted"/>
<reference evidence="2" key="1">
    <citation type="submission" date="2022-01" db="EMBL/GenBank/DDBJ databases">
        <title>Collection of gut derived symbiotic bacterial strains cultured from healthy donors.</title>
        <authorList>
            <person name="Lin H."/>
            <person name="Kohout C."/>
            <person name="Waligurski E."/>
            <person name="Pamer E.G."/>
        </authorList>
    </citation>
    <scope>NUCLEOTIDE SEQUENCE</scope>
    <source>
        <strain evidence="2">DFI.5.49</strain>
    </source>
</reference>
<comment type="caution">
    <text evidence="2">The sequence shown here is derived from an EMBL/GenBank/DDBJ whole genome shotgun (WGS) entry which is preliminary data.</text>
</comment>
<dbReference type="EMBL" id="JAKNFS010000010">
    <property type="protein sequence ID" value="MCG4765507.1"/>
    <property type="molecule type" value="Genomic_DNA"/>
</dbReference>
<accession>A0AAE3F3U6</accession>
<sequence>MRISKRRQQYLDKFKFPYHGQIFSSIKACCEYYDVAYSCVFPLKKEKNITAEKAIDHLRAAKKGRCVKYHGQTYPSMKVCCELFNVPVDNVSYYKRTHKCSFEAALDHYVLNESRYSFKFNNQKYPSINACCKEYGLSPDVVYAYKNKNQLTPSAAVRACLTQKQRQENQIDPPKILPKKKKKKVSAPSKTRPSDSRVVEINGEAYPSLSAFCKQHHISHSSVAARAHRLKCTIEESANHFLALQELSLLYPDAIQFQNSTYDCVEKLCSRIGVDPIAILHFVKSKQYTLEQAIQEALSTTGMHRVQDADPVVFQNTVYPTLYRCYHALQIDARSVKTRTEKYHMSWEEAVEDAIKCKKTSDK</sequence>
<name>A0AAE3F3U6_9FIRM</name>